<organism evidence="2 3">
    <name type="scientific">Apodospora peruviana</name>
    <dbReference type="NCBI Taxonomy" id="516989"/>
    <lineage>
        <taxon>Eukaryota</taxon>
        <taxon>Fungi</taxon>
        <taxon>Dikarya</taxon>
        <taxon>Ascomycota</taxon>
        <taxon>Pezizomycotina</taxon>
        <taxon>Sordariomycetes</taxon>
        <taxon>Sordariomycetidae</taxon>
        <taxon>Sordariales</taxon>
        <taxon>Lasiosphaeriaceae</taxon>
        <taxon>Apodospora</taxon>
    </lineage>
</organism>
<feature type="compositionally biased region" description="Low complexity" evidence="1">
    <location>
        <begin position="52"/>
        <end position="63"/>
    </location>
</feature>
<protein>
    <submittedName>
        <fullName evidence="2">Uncharacterized protein</fullName>
    </submittedName>
</protein>
<evidence type="ECO:0000313" key="2">
    <source>
        <dbReference type="EMBL" id="KAK3331030.1"/>
    </source>
</evidence>
<comment type="caution">
    <text evidence="2">The sequence shown here is derived from an EMBL/GenBank/DDBJ whole genome shotgun (WGS) entry which is preliminary data.</text>
</comment>
<sequence>MSESTLSIVLRHRAFQYSVTVQYIGTVLLAGSEPLRDGRDGNLLHKSGTARQTQQQANQQKQQRGMREACSTFKQLREPKSPALFFTGVSSINRSSIVRYSGEVAKARDWKVEALVCGCKCSASAVREHGRRALQRIREPFLPPSVPLDTFSRRVRKGGKGRRQVPATEILHCTLVTDSRLLCPAIRCTSPPSSPTNSPIRFNIGQSAFGSPPITSTSRCLWCTQHEPVCMKYLCASPGTHFECTPWTVMLNKGQVTKAVITGWGLQPDFHSAVCVFTLLITQLGEIG</sequence>
<dbReference type="Proteomes" id="UP001283341">
    <property type="component" value="Unassembled WGS sequence"/>
</dbReference>
<reference evidence="2" key="1">
    <citation type="journal article" date="2023" name="Mol. Phylogenet. Evol.">
        <title>Genome-scale phylogeny and comparative genomics of the fungal order Sordariales.</title>
        <authorList>
            <person name="Hensen N."/>
            <person name="Bonometti L."/>
            <person name="Westerberg I."/>
            <person name="Brannstrom I.O."/>
            <person name="Guillou S."/>
            <person name="Cros-Aarteil S."/>
            <person name="Calhoun S."/>
            <person name="Haridas S."/>
            <person name="Kuo A."/>
            <person name="Mondo S."/>
            <person name="Pangilinan J."/>
            <person name="Riley R."/>
            <person name="LaButti K."/>
            <person name="Andreopoulos B."/>
            <person name="Lipzen A."/>
            <person name="Chen C."/>
            <person name="Yan M."/>
            <person name="Daum C."/>
            <person name="Ng V."/>
            <person name="Clum A."/>
            <person name="Steindorff A."/>
            <person name="Ohm R.A."/>
            <person name="Martin F."/>
            <person name="Silar P."/>
            <person name="Natvig D.O."/>
            <person name="Lalanne C."/>
            <person name="Gautier V."/>
            <person name="Ament-Velasquez S.L."/>
            <person name="Kruys A."/>
            <person name="Hutchinson M.I."/>
            <person name="Powell A.J."/>
            <person name="Barry K."/>
            <person name="Miller A.N."/>
            <person name="Grigoriev I.V."/>
            <person name="Debuchy R."/>
            <person name="Gladieux P."/>
            <person name="Hiltunen Thoren M."/>
            <person name="Johannesson H."/>
        </authorList>
    </citation>
    <scope>NUCLEOTIDE SEQUENCE</scope>
    <source>
        <strain evidence="2">CBS 118394</strain>
    </source>
</reference>
<accession>A0AAE0IU69</accession>
<evidence type="ECO:0000256" key="1">
    <source>
        <dbReference type="SAM" id="MobiDB-lite"/>
    </source>
</evidence>
<evidence type="ECO:0000313" key="3">
    <source>
        <dbReference type="Proteomes" id="UP001283341"/>
    </source>
</evidence>
<gene>
    <name evidence="2" type="ORF">B0H66DRAFT_528365</name>
</gene>
<keyword evidence="3" id="KW-1185">Reference proteome</keyword>
<dbReference type="EMBL" id="JAUEDM010000001">
    <property type="protein sequence ID" value="KAK3331030.1"/>
    <property type="molecule type" value="Genomic_DNA"/>
</dbReference>
<name>A0AAE0IU69_9PEZI</name>
<dbReference type="AlphaFoldDB" id="A0AAE0IU69"/>
<proteinExistence type="predicted"/>
<reference evidence="2" key="2">
    <citation type="submission" date="2023-06" db="EMBL/GenBank/DDBJ databases">
        <authorList>
            <consortium name="Lawrence Berkeley National Laboratory"/>
            <person name="Haridas S."/>
            <person name="Hensen N."/>
            <person name="Bonometti L."/>
            <person name="Westerberg I."/>
            <person name="Brannstrom I.O."/>
            <person name="Guillou S."/>
            <person name="Cros-Aarteil S."/>
            <person name="Calhoun S."/>
            <person name="Kuo A."/>
            <person name="Mondo S."/>
            <person name="Pangilinan J."/>
            <person name="Riley R."/>
            <person name="Labutti K."/>
            <person name="Andreopoulos B."/>
            <person name="Lipzen A."/>
            <person name="Chen C."/>
            <person name="Yanf M."/>
            <person name="Daum C."/>
            <person name="Ng V."/>
            <person name="Clum A."/>
            <person name="Steindorff A."/>
            <person name="Ohm R."/>
            <person name="Martin F."/>
            <person name="Silar P."/>
            <person name="Natvig D."/>
            <person name="Lalanne C."/>
            <person name="Gautier V."/>
            <person name="Ament-Velasquez S.L."/>
            <person name="Kruys A."/>
            <person name="Hutchinson M.I."/>
            <person name="Powell A.J."/>
            <person name="Barry K."/>
            <person name="Miller A.N."/>
            <person name="Grigoriev I.V."/>
            <person name="Debuchy R."/>
            <person name="Gladieux P."/>
            <person name="Thoren M.H."/>
            <person name="Johannesson H."/>
        </authorList>
    </citation>
    <scope>NUCLEOTIDE SEQUENCE</scope>
    <source>
        <strain evidence="2">CBS 118394</strain>
    </source>
</reference>
<feature type="region of interest" description="Disordered" evidence="1">
    <location>
        <begin position="39"/>
        <end position="65"/>
    </location>
</feature>